<name>A0A1G7MI61_9RHOB</name>
<proteinExistence type="predicted"/>
<protein>
    <recommendedName>
        <fullName evidence="3">SMI1 / KNR4 family (SUKH-1)</fullName>
    </recommendedName>
</protein>
<gene>
    <name evidence="1" type="ORF">SAMN04488105_1363</name>
</gene>
<dbReference type="RefSeq" id="WP_131822072.1">
    <property type="nucleotide sequence ID" value="NZ_FNAV01000036.1"/>
</dbReference>
<dbReference type="Proteomes" id="UP000198994">
    <property type="component" value="Unassembled WGS sequence"/>
</dbReference>
<evidence type="ECO:0000313" key="2">
    <source>
        <dbReference type="Proteomes" id="UP000198994"/>
    </source>
</evidence>
<keyword evidence="2" id="KW-1185">Reference proteome</keyword>
<dbReference type="STRING" id="282683.SAMN04488105_1363"/>
<dbReference type="EMBL" id="FNAV01000036">
    <property type="protein sequence ID" value="SDF61452.1"/>
    <property type="molecule type" value="Genomic_DNA"/>
</dbReference>
<sequence length="229" mass="25717">MSVVEALERIDRLLREEYDPLGFNEFENGAYQTGHTPHGGQFSYLCWRYAGLDEEGLEHADAEAERYIPEPYRELLGHMNGARLLGVSLYGSIGGSVDRSGVGIGQAVSLRYQNVIERPAYIPAGHLGIGAINGEWMSQGQLYLASTGEVELYHKDLDLIGAKWPSLEDFLGDEIPRRTTLYDGQGRELDKSKRLPGDTGDWERLAEEAKRKAKGNGFWSRILDPFRRK</sequence>
<reference evidence="2" key="1">
    <citation type="submission" date="2016-10" db="EMBL/GenBank/DDBJ databases">
        <authorList>
            <person name="Varghese N."/>
            <person name="Submissions S."/>
        </authorList>
    </citation>
    <scope>NUCLEOTIDE SEQUENCE [LARGE SCALE GENOMIC DNA]</scope>
    <source>
        <strain evidence="2">DSM 10146</strain>
    </source>
</reference>
<accession>A0A1G7MI61</accession>
<dbReference type="InterPro" id="IPR037883">
    <property type="entry name" value="Knr4/Smi1-like_sf"/>
</dbReference>
<evidence type="ECO:0008006" key="3">
    <source>
        <dbReference type="Google" id="ProtNLM"/>
    </source>
</evidence>
<evidence type="ECO:0000313" key="1">
    <source>
        <dbReference type="EMBL" id="SDF61452.1"/>
    </source>
</evidence>
<dbReference type="OrthoDB" id="8071978at2"/>
<dbReference type="SUPFAM" id="SSF160631">
    <property type="entry name" value="SMI1/KNR4-like"/>
    <property type="match status" value="1"/>
</dbReference>
<dbReference type="AlphaFoldDB" id="A0A1G7MI61"/>
<organism evidence="1 2">
    <name type="scientific">Salipiger thiooxidans</name>
    <dbReference type="NCBI Taxonomy" id="282683"/>
    <lineage>
        <taxon>Bacteria</taxon>
        <taxon>Pseudomonadati</taxon>
        <taxon>Pseudomonadota</taxon>
        <taxon>Alphaproteobacteria</taxon>
        <taxon>Rhodobacterales</taxon>
        <taxon>Roseobacteraceae</taxon>
        <taxon>Salipiger</taxon>
    </lineage>
</organism>